<dbReference type="InterPro" id="IPR000536">
    <property type="entry name" value="Nucl_hrmn_rcpt_lig-bd"/>
</dbReference>
<name>A0AAV5TK68_9BILA</name>
<sequence length="346" mass="40315">RRCGTSRRPTSCRAGTNRCQTGTDLNCKKCRLGWIERLIKLKYDRELPRDYISPQSHHDNPLAASLPSVSESKDSFHIMASSRSLLERLGVHYRAMCHTRMMSELHARGDAPHPLHMSVDNPPVVPTTYKIMHCGHQILLGSALEFGNVAFPEFAGFNEHEKWDIVTEFFYRFRVFEGCYRANERFPENHDRILLNFTSYLAPEVYATFHEQIPEDADIEGARNYMKDGNLSIKEVATAREIIARLNPHHEEFFAVIGLMFWTIDGISVRQDITTLAEKYTKQIMSELHSYYREILKIDDYAARLGELLSFLQVFDVKERYKEHLETLRLFNVLKDDSFVYRLQKD</sequence>
<dbReference type="SUPFAM" id="SSF48508">
    <property type="entry name" value="Nuclear receptor ligand-binding domain"/>
    <property type="match status" value="1"/>
</dbReference>
<dbReference type="Proteomes" id="UP001432027">
    <property type="component" value="Unassembled WGS sequence"/>
</dbReference>
<dbReference type="AlphaFoldDB" id="A0AAV5TK68"/>
<accession>A0AAV5TK68</accession>
<evidence type="ECO:0000259" key="4">
    <source>
        <dbReference type="PROSITE" id="PS51843"/>
    </source>
</evidence>
<dbReference type="PANTHER" id="PTHR46011">
    <property type="entry name" value="NUCLEAR HORMONE RECEPTOR FAMILY MEMBER NHR-86-RELATED"/>
    <property type="match status" value="1"/>
</dbReference>
<dbReference type="SMART" id="SM00430">
    <property type="entry name" value="HOLI"/>
    <property type="match status" value="1"/>
</dbReference>
<reference evidence="5" key="1">
    <citation type="submission" date="2023-10" db="EMBL/GenBank/DDBJ databases">
        <title>Genome assembly of Pristionchus species.</title>
        <authorList>
            <person name="Yoshida K."/>
            <person name="Sommer R.J."/>
        </authorList>
    </citation>
    <scope>NUCLEOTIDE SEQUENCE</scope>
    <source>
        <strain evidence="5">RS0144</strain>
    </source>
</reference>
<evidence type="ECO:0000256" key="3">
    <source>
        <dbReference type="ARBA" id="ARBA00023170"/>
    </source>
</evidence>
<evidence type="ECO:0000256" key="2">
    <source>
        <dbReference type="ARBA" id="ARBA00023163"/>
    </source>
</evidence>
<organism evidence="5 6">
    <name type="scientific">Pristionchus entomophagus</name>
    <dbReference type="NCBI Taxonomy" id="358040"/>
    <lineage>
        <taxon>Eukaryota</taxon>
        <taxon>Metazoa</taxon>
        <taxon>Ecdysozoa</taxon>
        <taxon>Nematoda</taxon>
        <taxon>Chromadorea</taxon>
        <taxon>Rhabditida</taxon>
        <taxon>Rhabditina</taxon>
        <taxon>Diplogasteromorpha</taxon>
        <taxon>Diplogasteroidea</taxon>
        <taxon>Neodiplogasteridae</taxon>
        <taxon>Pristionchus</taxon>
    </lineage>
</organism>
<dbReference type="InterPro" id="IPR035500">
    <property type="entry name" value="NHR-like_dom_sf"/>
</dbReference>
<evidence type="ECO:0000313" key="5">
    <source>
        <dbReference type="EMBL" id="GMS94765.1"/>
    </source>
</evidence>
<keyword evidence="3" id="KW-0675">Receptor</keyword>
<feature type="domain" description="NR LBD" evidence="4">
    <location>
        <begin position="94"/>
        <end position="346"/>
    </location>
</feature>
<keyword evidence="2" id="KW-0804">Transcription</keyword>
<keyword evidence="6" id="KW-1185">Reference proteome</keyword>
<dbReference type="Pfam" id="PF00104">
    <property type="entry name" value="Hormone_recep"/>
    <property type="match status" value="1"/>
</dbReference>
<keyword evidence="1" id="KW-0805">Transcription regulation</keyword>
<dbReference type="GO" id="GO:0005634">
    <property type="term" value="C:nucleus"/>
    <property type="evidence" value="ECO:0007669"/>
    <property type="project" value="TreeGrafter"/>
</dbReference>
<feature type="non-terminal residue" evidence="5">
    <location>
        <position position="1"/>
    </location>
</feature>
<dbReference type="GO" id="GO:0003700">
    <property type="term" value="F:DNA-binding transcription factor activity"/>
    <property type="evidence" value="ECO:0007669"/>
    <property type="project" value="TreeGrafter"/>
</dbReference>
<dbReference type="PANTHER" id="PTHR46011:SF6">
    <property type="entry name" value="HIGH ZINC ACTIVATED NUCLEAR RECEPTOR PROTEIN"/>
    <property type="match status" value="1"/>
</dbReference>
<proteinExistence type="predicted"/>
<dbReference type="Gene3D" id="1.10.565.10">
    <property type="entry name" value="Retinoid X Receptor"/>
    <property type="match status" value="1"/>
</dbReference>
<gene>
    <name evidence="5" type="ORF">PENTCL1PPCAC_16940</name>
</gene>
<evidence type="ECO:0000313" key="6">
    <source>
        <dbReference type="Proteomes" id="UP001432027"/>
    </source>
</evidence>
<dbReference type="EMBL" id="BTSX01000004">
    <property type="protein sequence ID" value="GMS94765.1"/>
    <property type="molecule type" value="Genomic_DNA"/>
</dbReference>
<comment type="caution">
    <text evidence="5">The sequence shown here is derived from an EMBL/GenBank/DDBJ whole genome shotgun (WGS) entry which is preliminary data.</text>
</comment>
<evidence type="ECO:0000256" key="1">
    <source>
        <dbReference type="ARBA" id="ARBA00023015"/>
    </source>
</evidence>
<protein>
    <recommendedName>
        <fullName evidence="4">NR LBD domain-containing protein</fullName>
    </recommendedName>
</protein>
<dbReference type="PROSITE" id="PS51843">
    <property type="entry name" value="NR_LBD"/>
    <property type="match status" value="1"/>
</dbReference>